<comment type="cofactor">
    <cofactor evidence="10 12">
        <name>Mg(2+)</name>
        <dbReference type="ChEBI" id="CHEBI:18420"/>
    </cofactor>
    <text evidence="10 12">Binds 1 Mg(2+) ion per subunit.</text>
</comment>
<evidence type="ECO:0000256" key="10">
    <source>
        <dbReference type="PIRNR" id="PIRNR001558"/>
    </source>
</evidence>
<dbReference type="Gene3D" id="3.30.1490.50">
    <property type="match status" value="1"/>
</dbReference>
<evidence type="ECO:0000256" key="13">
    <source>
        <dbReference type="PIRSR" id="PIRSR001558-3"/>
    </source>
</evidence>
<evidence type="ECO:0000256" key="12">
    <source>
        <dbReference type="PIRSR" id="PIRSR001558-2"/>
    </source>
</evidence>
<dbReference type="Gene3D" id="3.40.50.1760">
    <property type="entry name" value="Glutathione synthase, substrate-binding domain superfamily, eukaryotic"/>
    <property type="match status" value="1"/>
</dbReference>
<dbReference type="InterPro" id="IPR004887">
    <property type="entry name" value="GSH_synth_subst-bd"/>
</dbReference>
<name>A0A0C3EFL6_9AGAM</name>
<dbReference type="Gene3D" id="1.10.1080.10">
    <property type="entry name" value="Glutathione Synthetase, Chain A, domain 3"/>
    <property type="match status" value="1"/>
</dbReference>
<keyword evidence="8 10" id="KW-0067">ATP-binding</keyword>
<feature type="binding site" evidence="12">
    <location>
        <position position="157"/>
    </location>
    <ligand>
        <name>Mg(2+)</name>
        <dbReference type="ChEBI" id="CHEBI:18420"/>
    </ligand>
</feature>
<feature type="binding site" evidence="11">
    <location>
        <position position="518"/>
    </location>
    <ligand>
        <name>ATP</name>
        <dbReference type="ChEBI" id="CHEBI:30616"/>
    </ligand>
</feature>
<organism evidence="15 16">
    <name type="scientific">Scleroderma citrinum Foug A</name>
    <dbReference type="NCBI Taxonomy" id="1036808"/>
    <lineage>
        <taxon>Eukaryota</taxon>
        <taxon>Fungi</taxon>
        <taxon>Dikarya</taxon>
        <taxon>Basidiomycota</taxon>
        <taxon>Agaricomycotina</taxon>
        <taxon>Agaricomycetes</taxon>
        <taxon>Agaricomycetidae</taxon>
        <taxon>Boletales</taxon>
        <taxon>Sclerodermatineae</taxon>
        <taxon>Sclerodermataceae</taxon>
        <taxon>Scleroderma</taxon>
    </lineage>
</organism>
<evidence type="ECO:0000259" key="14">
    <source>
        <dbReference type="Pfam" id="PF03199"/>
    </source>
</evidence>
<evidence type="ECO:0000256" key="3">
    <source>
        <dbReference type="ARBA" id="ARBA00011738"/>
    </source>
</evidence>
<dbReference type="HOGENOM" id="CLU_025152_2_1_1"/>
<feature type="binding site" evidence="13">
    <location>
        <begin position="159"/>
        <end position="162"/>
    </location>
    <ligand>
        <name>substrate</name>
    </ligand>
</feature>
<dbReference type="Gene3D" id="3.30.1490.80">
    <property type="match status" value="1"/>
</dbReference>
<dbReference type="FunFam" id="3.40.50.1760:FF:000001">
    <property type="entry name" value="Glutathione synthetase"/>
    <property type="match status" value="1"/>
</dbReference>
<dbReference type="GO" id="GO:0005524">
    <property type="term" value="F:ATP binding"/>
    <property type="evidence" value="ECO:0007669"/>
    <property type="project" value="UniProtKB-UniRule"/>
</dbReference>
<feature type="binding site" evidence="11">
    <location>
        <position position="155"/>
    </location>
    <ligand>
        <name>ATP</name>
        <dbReference type="ChEBI" id="CHEBI:30616"/>
    </ligand>
</feature>
<evidence type="ECO:0000256" key="6">
    <source>
        <dbReference type="ARBA" id="ARBA00022723"/>
    </source>
</evidence>
<dbReference type="PIRSF" id="PIRSF001558">
    <property type="entry name" value="GSHase"/>
    <property type="match status" value="1"/>
</dbReference>
<evidence type="ECO:0000313" key="16">
    <source>
        <dbReference type="Proteomes" id="UP000053989"/>
    </source>
</evidence>
<evidence type="ECO:0000256" key="11">
    <source>
        <dbReference type="PIRSR" id="PIRSR001558-1"/>
    </source>
</evidence>
<dbReference type="InterPro" id="IPR005615">
    <property type="entry name" value="Glutathione_synthase"/>
</dbReference>
<feature type="binding site" evidence="11">
    <location>
        <begin position="440"/>
        <end position="443"/>
    </location>
    <ligand>
        <name>ATP</name>
        <dbReference type="ChEBI" id="CHEBI:30616"/>
    </ligand>
</feature>
<dbReference type="OrthoDB" id="2020073at2759"/>
<dbReference type="GO" id="GO:0004363">
    <property type="term" value="F:glutathione synthase activity"/>
    <property type="evidence" value="ECO:0007669"/>
    <property type="project" value="UniProtKB-UniRule"/>
</dbReference>
<dbReference type="GO" id="GO:0043295">
    <property type="term" value="F:glutathione binding"/>
    <property type="evidence" value="ECO:0007669"/>
    <property type="project" value="UniProtKB-UniRule"/>
</dbReference>
<dbReference type="FunCoup" id="A0A0C3EFL6">
    <property type="interactions" value="622"/>
</dbReference>
<proteinExistence type="inferred from homology"/>
<dbReference type="EC" id="6.3.2.3" evidence="10"/>
<dbReference type="PANTHER" id="PTHR11130:SF0">
    <property type="entry name" value="GLUTATHIONE SYNTHETASE"/>
    <property type="match status" value="1"/>
</dbReference>
<feature type="binding site" evidence="11">
    <location>
        <position position="484"/>
    </location>
    <ligand>
        <name>ATP</name>
        <dbReference type="ChEBI" id="CHEBI:30616"/>
    </ligand>
</feature>
<keyword evidence="6 10" id="KW-0479">Metal-binding</keyword>
<keyword evidence="9 10" id="KW-0460">Magnesium</keyword>
<dbReference type="InParanoid" id="A0A0C3EFL6"/>
<dbReference type="GO" id="GO:0000287">
    <property type="term" value="F:magnesium ion binding"/>
    <property type="evidence" value="ECO:0007669"/>
    <property type="project" value="UniProtKB-UniRule"/>
</dbReference>
<dbReference type="InterPro" id="IPR016185">
    <property type="entry name" value="PreATP-grasp_dom_sf"/>
</dbReference>
<evidence type="ECO:0000256" key="5">
    <source>
        <dbReference type="ARBA" id="ARBA00022684"/>
    </source>
</evidence>
<evidence type="ECO:0000256" key="4">
    <source>
        <dbReference type="ARBA" id="ARBA00022598"/>
    </source>
</evidence>
<protein>
    <recommendedName>
        <fullName evidence="10">Glutathione synthetase</fullName>
        <shortName evidence="10">GSH-S</shortName>
        <ecNumber evidence="10">6.3.2.3</ecNumber>
    </recommendedName>
</protein>
<feature type="binding site" evidence="11">
    <location>
        <position position="418"/>
    </location>
    <ligand>
        <name>ATP</name>
        <dbReference type="ChEBI" id="CHEBI:30616"/>
    </ligand>
</feature>
<dbReference type="Pfam" id="PF03917">
    <property type="entry name" value="GSH_synth_ATP"/>
    <property type="match status" value="1"/>
</dbReference>
<dbReference type="InterPro" id="IPR037013">
    <property type="entry name" value="GSH-S_sub-bd_sf"/>
</dbReference>
<feature type="binding site" evidence="12">
    <location>
        <position position="155"/>
    </location>
    <ligand>
        <name>Mg(2+)</name>
        <dbReference type="ChEBI" id="CHEBI:18420"/>
    </ligand>
</feature>
<feature type="binding site" evidence="12">
    <location>
        <position position="411"/>
    </location>
    <ligand>
        <name>Mg(2+)</name>
        <dbReference type="ChEBI" id="CHEBI:18420"/>
    </ligand>
</feature>
<dbReference type="GO" id="GO:0005829">
    <property type="term" value="C:cytosol"/>
    <property type="evidence" value="ECO:0007669"/>
    <property type="project" value="TreeGrafter"/>
</dbReference>
<dbReference type="EMBL" id="KN822016">
    <property type="protein sequence ID" value="KIM66711.1"/>
    <property type="molecule type" value="Genomic_DNA"/>
</dbReference>
<comment type="similarity">
    <text evidence="2 10">Belongs to the eukaryotic GSH synthase family.</text>
</comment>
<comment type="pathway">
    <text evidence="1 10">Sulfur metabolism; glutathione biosynthesis; glutathione from L-cysteine and L-glutamate: step 2/2.</text>
</comment>
<feature type="binding site" evidence="13">
    <location>
        <begin position="230"/>
        <end position="232"/>
    </location>
    <ligand>
        <name>substrate</name>
    </ligand>
</feature>
<dbReference type="SUPFAM" id="SSF52440">
    <property type="entry name" value="PreATP-grasp domain"/>
    <property type="match status" value="1"/>
</dbReference>
<evidence type="ECO:0000256" key="2">
    <source>
        <dbReference type="ARBA" id="ARBA00010385"/>
    </source>
</evidence>
<evidence type="ECO:0000313" key="15">
    <source>
        <dbReference type="EMBL" id="KIM66711.1"/>
    </source>
</evidence>
<evidence type="ECO:0000256" key="1">
    <source>
        <dbReference type="ARBA" id="ARBA00004965"/>
    </source>
</evidence>
<evidence type="ECO:0000256" key="9">
    <source>
        <dbReference type="ARBA" id="ARBA00022842"/>
    </source>
</evidence>
<feature type="binding site" evidence="11">
    <location>
        <begin position="407"/>
        <end position="416"/>
    </location>
    <ligand>
        <name>ATP</name>
        <dbReference type="ChEBI" id="CHEBI:30616"/>
    </ligand>
</feature>
<accession>A0A0C3EFL6</accession>
<evidence type="ECO:0000256" key="8">
    <source>
        <dbReference type="ARBA" id="ARBA00022840"/>
    </source>
</evidence>
<gene>
    <name evidence="15" type="ORF">SCLCIDRAFT_1211105</name>
</gene>
<reference evidence="16" key="2">
    <citation type="submission" date="2015-01" db="EMBL/GenBank/DDBJ databases">
        <title>Evolutionary Origins and Diversification of the Mycorrhizal Mutualists.</title>
        <authorList>
            <consortium name="DOE Joint Genome Institute"/>
            <consortium name="Mycorrhizal Genomics Consortium"/>
            <person name="Kohler A."/>
            <person name="Kuo A."/>
            <person name="Nagy L.G."/>
            <person name="Floudas D."/>
            <person name="Copeland A."/>
            <person name="Barry K.W."/>
            <person name="Cichocki N."/>
            <person name="Veneault-Fourrey C."/>
            <person name="LaButti K."/>
            <person name="Lindquist E.A."/>
            <person name="Lipzen A."/>
            <person name="Lundell T."/>
            <person name="Morin E."/>
            <person name="Murat C."/>
            <person name="Riley R."/>
            <person name="Ohm R."/>
            <person name="Sun H."/>
            <person name="Tunlid A."/>
            <person name="Henrissat B."/>
            <person name="Grigoriev I.V."/>
            <person name="Hibbett D.S."/>
            <person name="Martin F."/>
        </authorList>
    </citation>
    <scope>NUCLEOTIDE SEQUENCE [LARGE SCALE GENOMIC DNA]</scope>
    <source>
        <strain evidence="16">Foug A</strain>
    </source>
</reference>
<dbReference type="AlphaFoldDB" id="A0A0C3EFL6"/>
<evidence type="ECO:0000256" key="7">
    <source>
        <dbReference type="ARBA" id="ARBA00022741"/>
    </source>
</evidence>
<dbReference type="Proteomes" id="UP000053989">
    <property type="component" value="Unassembled WGS sequence"/>
</dbReference>
<feature type="binding site" evidence="11">
    <location>
        <position position="512"/>
    </location>
    <ligand>
        <name>ATP</name>
        <dbReference type="ChEBI" id="CHEBI:30616"/>
    </ligand>
</feature>
<dbReference type="Pfam" id="PF03199">
    <property type="entry name" value="GSH_synthase"/>
    <property type="match status" value="1"/>
</dbReference>
<feature type="binding site" evidence="11">
    <location>
        <position position="236"/>
    </location>
    <ligand>
        <name>substrate</name>
    </ligand>
</feature>
<feature type="domain" description="Glutathione synthase substrate-binding" evidence="14">
    <location>
        <begin position="221"/>
        <end position="333"/>
    </location>
</feature>
<dbReference type="UniPathway" id="UPA00142">
    <property type="reaction ID" value="UER00210"/>
</dbReference>
<feature type="binding site" evidence="11">
    <location>
        <position position="336"/>
    </location>
    <ligand>
        <name>ATP</name>
        <dbReference type="ChEBI" id="CHEBI:30616"/>
    </ligand>
</feature>
<keyword evidence="4 10" id="KW-0436">Ligase</keyword>
<keyword evidence="16" id="KW-1185">Reference proteome</keyword>
<feature type="binding site" evidence="13">
    <location>
        <begin position="521"/>
        <end position="522"/>
    </location>
    <ligand>
        <name>substrate</name>
    </ligand>
</feature>
<dbReference type="SUPFAM" id="SSF56059">
    <property type="entry name" value="Glutathione synthetase ATP-binding domain-like"/>
    <property type="match status" value="1"/>
</dbReference>
<dbReference type="STRING" id="1036808.A0A0C3EFL6"/>
<keyword evidence="5 10" id="KW-0317">Glutathione biosynthesis</keyword>
<dbReference type="InterPro" id="IPR014042">
    <property type="entry name" value="Glutathione_synthase_a-hlx"/>
</dbReference>
<feature type="binding site" evidence="13">
    <location>
        <begin position="297"/>
        <end position="300"/>
    </location>
    <ligand>
        <name>substrate</name>
    </ligand>
</feature>
<comment type="subunit">
    <text evidence="3">Homodimer.</text>
</comment>
<comment type="catalytic activity">
    <reaction evidence="10">
        <text>gamma-L-glutamyl-L-cysteine + glycine + ATP = glutathione + ADP + phosphate + H(+)</text>
        <dbReference type="Rhea" id="RHEA:13557"/>
        <dbReference type="ChEBI" id="CHEBI:15378"/>
        <dbReference type="ChEBI" id="CHEBI:30616"/>
        <dbReference type="ChEBI" id="CHEBI:43474"/>
        <dbReference type="ChEBI" id="CHEBI:57305"/>
        <dbReference type="ChEBI" id="CHEBI:57925"/>
        <dbReference type="ChEBI" id="CHEBI:58173"/>
        <dbReference type="ChEBI" id="CHEBI:456216"/>
        <dbReference type="EC" id="6.3.2.3"/>
    </reaction>
</comment>
<sequence length="536" mass="59380">MSSTTFDFSRWPPTLTGDQIESLTLHGTTYTLFNGLTYLPPGTTQPSSPSSAIHAPISLLPSPVPRSLFVRAQQLQSVYNILYSHIAMDDDFLDEVMGAVEGIGKVDEFTGRLWRGWKDIRNEGVVQPLHLGLFRSDYLLHTGEEDGKLSIKQVEFNTVSSSFGALSERAAAMHRYLHALTNYYGISSYLKSENFPANDTTKRLAEGLAEAHKAYGVPGAYILFVVQPNERNVFDQRWLEYELLQTHEIRVLRQTFEEITTSATVDPRTRALRISIHPTLSISGSAPDIEISTVYFRAGYIPSDYPTPTHYATRFTIERSRAIKCPTIALQLAGGKKVQEFLSHPGVVEQFVGETDAKELRKTWMRMWSLDDLNPSIPLPKSATSQSANEPRGTTLARELANSLVLKPQREGGGNNVYKHDIPTFLETLPEQERAAWIAMELIVPPRGVASYLVRAQGMTTNNGLESNGDRKGGKTVRAETVSELGIFGWSLFSRETGVHERGDVGWLVRTKGVESNEGGVATGFSVLDSVVLVDG</sequence>
<keyword evidence="7 10" id="KW-0547">Nucleotide-binding</keyword>
<dbReference type="InterPro" id="IPR014049">
    <property type="entry name" value="Glutathione_synthase_N_euk"/>
</dbReference>
<reference evidence="15 16" key="1">
    <citation type="submission" date="2014-04" db="EMBL/GenBank/DDBJ databases">
        <authorList>
            <consortium name="DOE Joint Genome Institute"/>
            <person name="Kuo A."/>
            <person name="Kohler A."/>
            <person name="Nagy L.G."/>
            <person name="Floudas D."/>
            <person name="Copeland A."/>
            <person name="Barry K.W."/>
            <person name="Cichocki N."/>
            <person name="Veneault-Fourrey C."/>
            <person name="LaButti K."/>
            <person name="Lindquist E.A."/>
            <person name="Lipzen A."/>
            <person name="Lundell T."/>
            <person name="Morin E."/>
            <person name="Murat C."/>
            <person name="Sun H."/>
            <person name="Tunlid A."/>
            <person name="Henrissat B."/>
            <person name="Grigoriev I.V."/>
            <person name="Hibbett D.S."/>
            <person name="Martin F."/>
            <person name="Nordberg H.P."/>
            <person name="Cantor M.N."/>
            <person name="Hua S.X."/>
        </authorList>
    </citation>
    <scope>NUCLEOTIDE SEQUENCE [LARGE SCALE GENOMIC DNA]</scope>
    <source>
        <strain evidence="15 16">Foug A</strain>
    </source>
</reference>
<feature type="binding site" evidence="11">
    <location>
        <position position="510"/>
    </location>
    <ligand>
        <name>substrate</name>
    </ligand>
</feature>
<dbReference type="InterPro" id="IPR014709">
    <property type="entry name" value="Glutathione_synthase_C_euk"/>
</dbReference>
<dbReference type="NCBIfam" id="TIGR01986">
    <property type="entry name" value="glut_syn_euk"/>
    <property type="match status" value="1"/>
</dbReference>
<dbReference type="Gene3D" id="3.30.470.20">
    <property type="entry name" value="ATP-grasp fold, B domain"/>
    <property type="match status" value="1"/>
</dbReference>
<feature type="binding site" evidence="11">
    <location>
        <position position="135"/>
    </location>
    <ligand>
        <name>substrate</name>
    </ligand>
</feature>
<dbReference type="PANTHER" id="PTHR11130">
    <property type="entry name" value="GLUTATHIONE SYNTHETASE"/>
    <property type="match status" value="1"/>
</dbReference>